<keyword evidence="4" id="KW-0378">Hydrolase</keyword>
<evidence type="ECO:0000256" key="1">
    <source>
        <dbReference type="ARBA" id="ARBA00001913"/>
    </source>
</evidence>
<dbReference type="CDD" id="cd11377">
    <property type="entry name" value="Pro-peptidase_S53"/>
    <property type="match status" value="1"/>
</dbReference>
<protein>
    <submittedName>
        <fullName evidence="10">Subtilase family protein</fullName>
    </submittedName>
</protein>
<dbReference type="PROSITE" id="PS51695">
    <property type="entry name" value="SEDOLISIN"/>
    <property type="match status" value="1"/>
</dbReference>
<sequence>MGFWKHIAVGLPAAIGLLAWQVPGVDAASVQADTVQNPNTQNAQDLGPASAGETITASLILKVQNEQGLENYIQQTETPGNPNYHKFLTTSQFAAEYAPSQQVIQQIVGDIHQLGLQVDQVDADGLDIQVSGTVAQFDNALNTTIDNFRADGHEFRAPKHVPHIPNVLLNSVLAVVGLDTEQAAQSLTVKSPNVNGASSPQVVLPKSGSTATNTPGSYTVGDTANMYDINPLYQKGITGKGETVGIVTLSDFNPSDAYAYWSGIGLKTPANRIREVQVDGGGQIDAGSDETTLDVEQAGGIAPDANIVVYDAPNTDAGFIDAFYQAVSDNVADSLSVSWGQPEIDYLAAMNNGVDYTDELAAFNQAFMEAAAQGISMFAAAGDSGAYDTARDFPPSDGFTTPLTVDFPASDPYITAAGGTTVPFSANFQLGAVNIQKERPWAWDYLQNLGYTGLFPIGTGGGVSVIWPRPWYQMGISGMQNSASGQAFTDSQGLLFGTPFTYQLPANFAGRNVSDLSMDADPETGYLVYDSADGGWVAGYGGTSFVAPQLNGIAALIDQFTGSRVGFINPVLYGLQKTLGYGSDKPFNDLSDGSTNWYYQAVPGYDPASGIGTPNVANLAAALKWLH</sequence>
<comment type="cofactor">
    <cofactor evidence="1">
        <name>Ca(2+)</name>
        <dbReference type="ChEBI" id="CHEBI:29108"/>
    </cofactor>
</comment>
<dbReference type="InterPro" id="IPR050819">
    <property type="entry name" value="Tripeptidyl-peptidase_I"/>
</dbReference>
<dbReference type="InterPro" id="IPR030400">
    <property type="entry name" value="Sedolisin_dom"/>
</dbReference>
<evidence type="ECO:0000256" key="6">
    <source>
        <dbReference type="ARBA" id="ARBA00022837"/>
    </source>
</evidence>
<comment type="caution">
    <text evidence="10">The sequence shown here is derived from an EMBL/GenBank/DDBJ whole genome shotgun (WGS) entry which is preliminary data.</text>
</comment>
<dbReference type="SMART" id="SM00944">
    <property type="entry name" value="Pro-kuma_activ"/>
    <property type="match status" value="1"/>
</dbReference>
<dbReference type="Pfam" id="PF09286">
    <property type="entry name" value="Pro-kuma_activ"/>
    <property type="match status" value="1"/>
</dbReference>
<feature type="region of interest" description="Disordered" evidence="8">
    <location>
        <begin position="191"/>
        <end position="216"/>
    </location>
</feature>
<dbReference type="EMBL" id="SORF01000007">
    <property type="protein sequence ID" value="TDY46249.1"/>
    <property type="molecule type" value="Genomic_DNA"/>
</dbReference>
<dbReference type="GO" id="GO:0006508">
    <property type="term" value="P:proteolysis"/>
    <property type="evidence" value="ECO:0007669"/>
    <property type="project" value="UniProtKB-KW"/>
</dbReference>
<dbReference type="SUPFAM" id="SSF54897">
    <property type="entry name" value="Protease propeptides/inhibitors"/>
    <property type="match status" value="1"/>
</dbReference>
<keyword evidence="3" id="KW-0479">Metal-binding</keyword>
<dbReference type="GO" id="GO:0004252">
    <property type="term" value="F:serine-type endopeptidase activity"/>
    <property type="evidence" value="ECO:0007669"/>
    <property type="project" value="InterPro"/>
</dbReference>
<keyword evidence="11" id="KW-1185">Reference proteome</keyword>
<evidence type="ECO:0000256" key="7">
    <source>
        <dbReference type="ARBA" id="ARBA00023145"/>
    </source>
</evidence>
<evidence type="ECO:0000256" key="2">
    <source>
        <dbReference type="ARBA" id="ARBA00022670"/>
    </source>
</evidence>
<organism evidence="10 11">
    <name type="scientific">Alicyclobacillus sacchari</name>
    <dbReference type="NCBI Taxonomy" id="392010"/>
    <lineage>
        <taxon>Bacteria</taxon>
        <taxon>Bacillati</taxon>
        <taxon>Bacillota</taxon>
        <taxon>Bacilli</taxon>
        <taxon>Bacillales</taxon>
        <taxon>Alicyclobacillaceae</taxon>
        <taxon>Alicyclobacillus</taxon>
    </lineage>
</organism>
<dbReference type="OrthoDB" id="9002785at2"/>
<dbReference type="AlphaFoldDB" id="A0A4R8LMX2"/>
<keyword evidence="2" id="KW-0645">Protease</keyword>
<proteinExistence type="predicted"/>
<dbReference type="InterPro" id="IPR036852">
    <property type="entry name" value="Peptidase_S8/S53_dom_sf"/>
</dbReference>
<keyword evidence="7" id="KW-0865">Zymogen</keyword>
<reference evidence="10 11" key="1">
    <citation type="submission" date="2019-03" db="EMBL/GenBank/DDBJ databases">
        <title>Genomic Encyclopedia of Type Strains, Phase IV (KMG-IV): sequencing the most valuable type-strain genomes for metagenomic binning, comparative biology and taxonomic classification.</title>
        <authorList>
            <person name="Goeker M."/>
        </authorList>
    </citation>
    <scope>NUCLEOTIDE SEQUENCE [LARGE SCALE GENOMIC DNA]</scope>
    <source>
        <strain evidence="10 11">DSM 17974</strain>
    </source>
</reference>
<evidence type="ECO:0000313" key="10">
    <source>
        <dbReference type="EMBL" id="TDY46249.1"/>
    </source>
</evidence>
<accession>A0A4R8LMX2</accession>
<dbReference type="RefSeq" id="WP_134159620.1">
    <property type="nucleotide sequence ID" value="NZ_SORF01000007.1"/>
</dbReference>
<dbReference type="InterPro" id="IPR015366">
    <property type="entry name" value="S53_propep"/>
</dbReference>
<name>A0A4R8LMX2_9BACL</name>
<dbReference type="GO" id="GO:0008240">
    <property type="term" value="F:tripeptidyl-peptidase activity"/>
    <property type="evidence" value="ECO:0007669"/>
    <property type="project" value="TreeGrafter"/>
</dbReference>
<evidence type="ECO:0000313" key="11">
    <source>
        <dbReference type="Proteomes" id="UP000294581"/>
    </source>
</evidence>
<dbReference type="Proteomes" id="UP000294581">
    <property type="component" value="Unassembled WGS sequence"/>
</dbReference>
<evidence type="ECO:0000259" key="9">
    <source>
        <dbReference type="PROSITE" id="PS51695"/>
    </source>
</evidence>
<keyword evidence="6" id="KW-0106">Calcium</keyword>
<evidence type="ECO:0000256" key="8">
    <source>
        <dbReference type="SAM" id="MobiDB-lite"/>
    </source>
</evidence>
<evidence type="ECO:0000256" key="5">
    <source>
        <dbReference type="ARBA" id="ARBA00022825"/>
    </source>
</evidence>
<dbReference type="Gene3D" id="3.40.50.200">
    <property type="entry name" value="Peptidase S8/S53 domain"/>
    <property type="match status" value="1"/>
</dbReference>
<dbReference type="GO" id="GO:0046872">
    <property type="term" value="F:metal ion binding"/>
    <property type="evidence" value="ECO:0007669"/>
    <property type="project" value="UniProtKB-KW"/>
</dbReference>
<feature type="domain" description="Peptidase S53" evidence="9">
    <location>
        <begin position="218"/>
        <end position="626"/>
    </location>
</feature>
<evidence type="ECO:0000256" key="4">
    <source>
        <dbReference type="ARBA" id="ARBA00022801"/>
    </source>
</evidence>
<evidence type="ECO:0000256" key="3">
    <source>
        <dbReference type="ARBA" id="ARBA00022723"/>
    </source>
</evidence>
<dbReference type="CDD" id="cd04056">
    <property type="entry name" value="Peptidases_S53"/>
    <property type="match status" value="1"/>
</dbReference>
<dbReference type="PANTHER" id="PTHR14218:SF15">
    <property type="entry name" value="TRIPEPTIDYL-PEPTIDASE 1"/>
    <property type="match status" value="1"/>
</dbReference>
<dbReference type="SUPFAM" id="SSF52743">
    <property type="entry name" value="Subtilisin-like"/>
    <property type="match status" value="1"/>
</dbReference>
<keyword evidence="5" id="KW-0720">Serine protease</keyword>
<gene>
    <name evidence="10" type="ORF">C7445_10723</name>
</gene>
<dbReference type="PANTHER" id="PTHR14218">
    <property type="entry name" value="PROTEASE S8 TRIPEPTIDYL PEPTIDASE I CLN2"/>
    <property type="match status" value="1"/>
</dbReference>